<dbReference type="Gene3D" id="1.10.10.10">
    <property type="entry name" value="Winged helix-like DNA-binding domain superfamily/Winged helix DNA-binding domain"/>
    <property type="match status" value="2"/>
</dbReference>
<dbReference type="GO" id="GO:0005634">
    <property type="term" value="C:nucleus"/>
    <property type="evidence" value="ECO:0007669"/>
    <property type="project" value="UniProtKB-SubCell"/>
</dbReference>
<dbReference type="PRINTS" id="PR00027">
    <property type="entry name" value="PAIREDBOX"/>
</dbReference>
<comment type="subcellular location">
    <subcellularLocation>
        <location evidence="1">Nucleus</location>
    </subcellularLocation>
</comment>
<dbReference type="PANTHER" id="PTHR45636:SF48">
    <property type="entry name" value="PAIRED BOX PROTEIN PAX-6"/>
    <property type="match status" value="1"/>
</dbReference>
<reference evidence="9" key="1">
    <citation type="submission" date="2025-08" db="UniProtKB">
        <authorList>
            <consortium name="Ensembl"/>
        </authorList>
    </citation>
    <scope>IDENTIFICATION</scope>
</reference>
<keyword evidence="5" id="KW-0238">DNA-binding</keyword>
<evidence type="ECO:0000256" key="1">
    <source>
        <dbReference type="ARBA" id="ARBA00004123"/>
    </source>
</evidence>
<dbReference type="PROSITE" id="PS51057">
    <property type="entry name" value="PAIRED_2"/>
    <property type="match status" value="1"/>
</dbReference>
<evidence type="ECO:0000256" key="6">
    <source>
        <dbReference type="ARBA" id="ARBA00023163"/>
    </source>
</evidence>
<dbReference type="SUPFAM" id="SSF46689">
    <property type="entry name" value="Homeodomain-like"/>
    <property type="match status" value="1"/>
</dbReference>
<keyword evidence="3" id="KW-0563">Paired box</keyword>
<dbReference type="InterPro" id="IPR009057">
    <property type="entry name" value="Homeodomain-like_sf"/>
</dbReference>
<evidence type="ECO:0000256" key="5">
    <source>
        <dbReference type="ARBA" id="ARBA00023125"/>
    </source>
</evidence>
<dbReference type="PANTHER" id="PTHR45636">
    <property type="entry name" value="PAIRED BOX PROTEIN PAX-6-RELATED-RELATED"/>
    <property type="match status" value="1"/>
</dbReference>
<dbReference type="Proteomes" id="UP000694420">
    <property type="component" value="Unplaced"/>
</dbReference>
<keyword evidence="2" id="KW-0217">Developmental protein</keyword>
<name>A0A8C7A4U7_NOTPE</name>
<evidence type="ECO:0000256" key="2">
    <source>
        <dbReference type="ARBA" id="ARBA00022473"/>
    </source>
</evidence>
<dbReference type="GO" id="GO:0000978">
    <property type="term" value="F:RNA polymerase II cis-regulatory region sequence-specific DNA binding"/>
    <property type="evidence" value="ECO:0007669"/>
    <property type="project" value="TreeGrafter"/>
</dbReference>
<reference evidence="9" key="2">
    <citation type="submission" date="2025-09" db="UniProtKB">
        <authorList>
            <consortium name="Ensembl"/>
        </authorList>
    </citation>
    <scope>IDENTIFICATION</scope>
</reference>
<dbReference type="GO" id="GO:0000981">
    <property type="term" value="F:DNA-binding transcription factor activity, RNA polymerase II-specific"/>
    <property type="evidence" value="ECO:0007669"/>
    <property type="project" value="TreeGrafter"/>
</dbReference>
<dbReference type="InterPro" id="IPR001523">
    <property type="entry name" value="Paired_dom"/>
</dbReference>
<feature type="domain" description="Paired" evidence="8">
    <location>
        <begin position="1"/>
        <end position="113"/>
    </location>
</feature>
<dbReference type="InterPro" id="IPR043565">
    <property type="entry name" value="PAX_fam"/>
</dbReference>
<protein>
    <submittedName>
        <fullName evidence="9">Paired box 4</fullName>
    </submittedName>
</protein>
<organism evidence="9 10">
    <name type="scientific">Nothoprocta perdicaria</name>
    <name type="common">Chilean tinamou</name>
    <name type="synonym">Crypturus perdicarius</name>
    <dbReference type="NCBI Taxonomy" id="30464"/>
    <lineage>
        <taxon>Eukaryota</taxon>
        <taxon>Metazoa</taxon>
        <taxon>Chordata</taxon>
        <taxon>Craniata</taxon>
        <taxon>Vertebrata</taxon>
        <taxon>Euteleostomi</taxon>
        <taxon>Archelosauria</taxon>
        <taxon>Archosauria</taxon>
        <taxon>Dinosauria</taxon>
        <taxon>Saurischia</taxon>
        <taxon>Theropoda</taxon>
        <taxon>Coelurosauria</taxon>
        <taxon>Aves</taxon>
        <taxon>Palaeognathae</taxon>
        <taxon>Tinamiformes</taxon>
        <taxon>Tinamidae</taxon>
        <taxon>Nothoprocta</taxon>
    </lineage>
</organism>
<dbReference type="Ensembl" id="ENSNPET00000022453.1">
    <property type="protein sequence ID" value="ENSNPEP00000021896.1"/>
    <property type="gene ID" value="ENSNPEG00000016238.1"/>
</dbReference>
<evidence type="ECO:0000259" key="8">
    <source>
        <dbReference type="PROSITE" id="PS51057"/>
    </source>
</evidence>
<keyword evidence="7" id="KW-0539">Nucleus</keyword>
<accession>A0A8C7A4U7</accession>
<keyword evidence="10" id="KW-1185">Reference proteome</keyword>
<dbReference type="Pfam" id="PF00292">
    <property type="entry name" value="PAX"/>
    <property type="match status" value="1"/>
</dbReference>
<dbReference type="AlphaFoldDB" id="A0A8C7A4U7"/>
<sequence>TVGTAGGRVLHWLPSCPREPSSSSPLSLPQVSTGCVSKILGRFYRTGAVGPKAMGGSRPRAATPAVVARIAQLKRQQPSLFAREIRCKLQAEGVCAGGRAPSVSSINRVLRNLQSRLQLLPFAGEPLLPGELGRGGTGERALIPPPLAEFRRGQYPDTRARERLASATQLPDATIRVRDMGLHARISGMLPFSCFVQRGTFGSHHECPRSDAQRSPGSDTGHWPCSDTQCWPRADTGHWPHGDTGH</sequence>
<evidence type="ECO:0000256" key="3">
    <source>
        <dbReference type="ARBA" id="ARBA00022724"/>
    </source>
</evidence>
<evidence type="ECO:0000256" key="7">
    <source>
        <dbReference type="ARBA" id="ARBA00023242"/>
    </source>
</evidence>
<evidence type="ECO:0000313" key="9">
    <source>
        <dbReference type="Ensembl" id="ENSNPEP00000021896.1"/>
    </source>
</evidence>
<evidence type="ECO:0000256" key="4">
    <source>
        <dbReference type="ARBA" id="ARBA00023015"/>
    </source>
</evidence>
<dbReference type="InterPro" id="IPR036388">
    <property type="entry name" value="WH-like_DNA-bd_sf"/>
</dbReference>
<proteinExistence type="predicted"/>
<keyword evidence="4" id="KW-0805">Transcription regulation</keyword>
<evidence type="ECO:0000313" key="10">
    <source>
        <dbReference type="Proteomes" id="UP000694420"/>
    </source>
</evidence>
<dbReference type="SMART" id="SM00351">
    <property type="entry name" value="PAX"/>
    <property type="match status" value="1"/>
</dbReference>
<keyword evidence="6" id="KW-0804">Transcription</keyword>
<dbReference type="FunFam" id="1.10.10.10:FF:000003">
    <property type="entry name" value="Paired box protein Pax-6"/>
    <property type="match status" value="1"/>
</dbReference>